<keyword evidence="4" id="KW-0597">Phosphoprotein</keyword>
<sequence length="439" mass="48564">MKSIQARLSLGLVAVLVVVGLVLAQLTLWLFEVGLQRYLEAGLRKESENLLVALVRGPAGLQLDERRISAAYQRPFSGYYFRIDFDQGTWRSRSLWDLDMPKPAAPGLEDSHELGPEGQQLLALRADYRRLGQDISISVAQDYSPIRDGFRRMQQIGLGMGLVALVLVLVLQRITVTRSLRPLERARQQIAQLQQGQRSQLDAQVPSELQPLVDQINHLLAHTEDSLRRSRNALGNLGHALKTPLAVLLSLAASERLKDLPDVREQLREQLQQIQQRLSRELNRARLAGDALPGAQFDCDAELPGLLATLGMIHGEGLQLARDVPPGLLLPWDREDLLELLGNLLDNACKWADSEVHLGIAPSADGYQLWVDDDGPGIPEQARLQVLERGSRLDEQVDGHGLGLGIVRDIVEAWGGTLALLESPMGGLRVSIDLPRKGR</sequence>
<keyword evidence="9" id="KW-0902">Two-component regulatory system</keyword>
<evidence type="ECO:0000259" key="12">
    <source>
        <dbReference type="PROSITE" id="PS50109"/>
    </source>
</evidence>
<dbReference type="PRINTS" id="PR00344">
    <property type="entry name" value="BCTRLSENSOR"/>
</dbReference>
<feature type="domain" description="Histidine kinase" evidence="12">
    <location>
        <begin position="236"/>
        <end position="438"/>
    </location>
</feature>
<evidence type="ECO:0000256" key="8">
    <source>
        <dbReference type="ARBA" id="ARBA00022989"/>
    </source>
</evidence>
<dbReference type="PROSITE" id="PS50885">
    <property type="entry name" value="HAMP"/>
    <property type="match status" value="1"/>
</dbReference>
<evidence type="ECO:0000256" key="11">
    <source>
        <dbReference type="SAM" id="Coils"/>
    </source>
</evidence>
<keyword evidence="14" id="KW-0067">ATP-binding</keyword>
<evidence type="ECO:0000256" key="2">
    <source>
        <dbReference type="ARBA" id="ARBA00004370"/>
    </source>
</evidence>
<protein>
    <recommendedName>
        <fullName evidence="3">histidine kinase</fullName>
        <ecNumber evidence="3">2.7.13.3</ecNumber>
    </recommendedName>
</protein>
<keyword evidence="11" id="KW-0175">Coiled coil</keyword>
<comment type="caution">
    <text evidence="14">The sequence shown here is derived from an EMBL/GenBank/DDBJ whole genome shotgun (WGS) entry which is preliminary data.</text>
</comment>
<dbReference type="Pfam" id="PF02518">
    <property type="entry name" value="HATPase_c"/>
    <property type="match status" value="1"/>
</dbReference>
<evidence type="ECO:0000259" key="13">
    <source>
        <dbReference type="PROSITE" id="PS50885"/>
    </source>
</evidence>
<keyword evidence="6" id="KW-0812">Transmembrane</keyword>
<comment type="subcellular location">
    <subcellularLocation>
        <location evidence="2">Membrane</location>
    </subcellularLocation>
</comment>
<evidence type="ECO:0000256" key="1">
    <source>
        <dbReference type="ARBA" id="ARBA00000085"/>
    </source>
</evidence>
<dbReference type="SUPFAM" id="SSF47384">
    <property type="entry name" value="Homodimeric domain of signal transducing histidine kinase"/>
    <property type="match status" value="1"/>
</dbReference>
<keyword evidence="5" id="KW-0808">Transferase</keyword>
<proteinExistence type="predicted"/>
<dbReference type="InterPro" id="IPR003661">
    <property type="entry name" value="HisK_dim/P_dom"/>
</dbReference>
<dbReference type="InterPro" id="IPR003594">
    <property type="entry name" value="HATPase_dom"/>
</dbReference>
<dbReference type="PANTHER" id="PTHR45436:SF5">
    <property type="entry name" value="SENSOR HISTIDINE KINASE TRCS"/>
    <property type="match status" value="1"/>
</dbReference>
<dbReference type="OrthoDB" id="9809567at2"/>
<dbReference type="AlphaFoldDB" id="A0A1X1A0J0"/>
<dbReference type="SUPFAM" id="SSF55874">
    <property type="entry name" value="ATPase domain of HSP90 chaperone/DNA topoisomerase II/histidine kinase"/>
    <property type="match status" value="1"/>
</dbReference>
<dbReference type="Gene3D" id="3.30.565.10">
    <property type="entry name" value="Histidine kinase-like ATPase, C-terminal domain"/>
    <property type="match status" value="1"/>
</dbReference>
<dbReference type="InterPro" id="IPR003660">
    <property type="entry name" value="HAMP_dom"/>
</dbReference>
<dbReference type="GO" id="GO:0000155">
    <property type="term" value="F:phosphorelay sensor kinase activity"/>
    <property type="evidence" value="ECO:0007669"/>
    <property type="project" value="InterPro"/>
</dbReference>
<evidence type="ECO:0000256" key="6">
    <source>
        <dbReference type="ARBA" id="ARBA00022692"/>
    </source>
</evidence>
<evidence type="ECO:0000256" key="3">
    <source>
        <dbReference type="ARBA" id="ARBA00012438"/>
    </source>
</evidence>
<dbReference type="GO" id="GO:0005886">
    <property type="term" value="C:plasma membrane"/>
    <property type="evidence" value="ECO:0007669"/>
    <property type="project" value="TreeGrafter"/>
</dbReference>
<dbReference type="Proteomes" id="UP000193675">
    <property type="component" value="Unassembled WGS sequence"/>
</dbReference>
<evidence type="ECO:0000313" key="14">
    <source>
        <dbReference type="EMBL" id="ORL65416.1"/>
    </source>
</evidence>
<dbReference type="InterPro" id="IPR050428">
    <property type="entry name" value="TCS_sensor_his_kinase"/>
</dbReference>
<dbReference type="GO" id="GO:0005524">
    <property type="term" value="F:ATP binding"/>
    <property type="evidence" value="ECO:0007669"/>
    <property type="project" value="UniProtKB-KW"/>
</dbReference>
<evidence type="ECO:0000313" key="15">
    <source>
        <dbReference type="Proteomes" id="UP000193675"/>
    </source>
</evidence>
<dbReference type="Gene3D" id="1.10.287.130">
    <property type="match status" value="1"/>
</dbReference>
<organism evidence="14 15">
    <name type="scientific">Pseudomonas putida</name>
    <name type="common">Arthrobacter siderocapsulatus</name>
    <dbReference type="NCBI Taxonomy" id="303"/>
    <lineage>
        <taxon>Bacteria</taxon>
        <taxon>Pseudomonadati</taxon>
        <taxon>Pseudomonadota</taxon>
        <taxon>Gammaproteobacteria</taxon>
        <taxon>Pseudomonadales</taxon>
        <taxon>Pseudomonadaceae</taxon>
        <taxon>Pseudomonas</taxon>
    </lineage>
</organism>
<dbReference type="CDD" id="cd00082">
    <property type="entry name" value="HisKA"/>
    <property type="match status" value="1"/>
</dbReference>
<keyword evidence="14" id="KW-0547">Nucleotide-binding</keyword>
<keyword evidence="7" id="KW-0418">Kinase</keyword>
<dbReference type="PANTHER" id="PTHR45436">
    <property type="entry name" value="SENSOR HISTIDINE KINASE YKOH"/>
    <property type="match status" value="1"/>
</dbReference>
<feature type="coiled-coil region" evidence="11">
    <location>
        <begin position="257"/>
        <end position="288"/>
    </location>
</feature>
<dbReference type="InterPro" id="IPR004358">
    <property type="entry name" value="Sig_transdc_His_kin-like_C"/>
</dbReference>
<keyword evidence="8" id="KW-1133">Transmembrane helix</keyword>
<reference evidence="14 15" key="1">
    <citation type="submission" date="2017-04" db="EMBL/GenBank/DDBJ databases">
        <title>Presence of VIM-2 positive Pseudomonas species in chickens and their surrounding environment.</title>
        <authorList>
            <person name="Zhang R."/>
        </authorList>
    </citation>
    <scope>NUCLEOTIDE SEQUENCE [LARGE SCALE GENOMIC DNA]</scope>
    <source>
        <strain evidence="14 15">DZ-C18</strain>
    </source>
</reference>
<dbReference type="SMART" id="SM00387">
    <property type="entry name" value="HATPase_c"/>
    <property type="match status" value="1"/>
</dbReference>
<gene>
    <name evidence="14" type="ORF">B7H17_08420</name>
</gene>
<dbReference type="RefSeq" id="WP_084855427.1">
    <property type="nucleotide sequence ID" value="NZ_NBWC01000010.1"/>
</dbReference>
<evidence type="ECO:0000256" key="5">
    <source>
        <dbReference type="ARBA" id="ARBA00022679"/>
    </source>
</evidence>
<dbReference type="EMBL" id="NBWC01000010">
    <property type="protein sequence ID" value="ORL65416.1"/>
    <property type="molecule type" value="Genomic_DNA"/>
</dbReference>
<evidence type="ECO:0000256" key="10">
    <source>
        <dbReference type="ARBA" id="ARBA00023136"/>
    </source>
</evidence>
<keyword evidence="10" id="KW-0472">Membrane</keyword>
<feature type="domain" description="HAMP" evidence="13">
    <location>
        <begin position="177"/>
        <end position="228"/>
    </location>
</feature>
<dbReference type="PROSITE" id="PS50109">
    <property type="entry name" value="HIS_KIN"/>
    <property type="match status" value="1"/>
</dbReference>
<dbReference type="EC" id="2.7.13.3" evidence="3"/>
<dbReference type="InterPro" id="IPR036890">
    <property type="entry name" value="HATPase_C_sf"/>
</dbReference>
<evidence type="ECO:0000256" key="4">
    <source>
        <dbReference type="ARBA" id="ARBA00022553"/>
    </source>
</evidence>
<name>A0A1X1A0J0_PSEPU</name>
<comment type="catalytic activity">
    <reaction evidence="1">
        <text>ATP + protein L-histidine = ADP + protein N-phospho-L-histidine.</text>
        <dbReference type="EC" id="2.7.13.3"/>
    </reaction>
</comment>
<accession>A0A1X1A0J0</accession>
<dbReference type="InterPro" id="IPR036097">
    <property type="entry name" value="HisK_dim/P_sf"/>
</dbReference>
<evidence type="ECO:0000256" key="9">
    <source>
        <dbReference type="ARBA" id="ARBA00023012"/>
    </source>
</evidence>
<evidence type="ECO:0000256" key="7">
    <source>
        <dbReference type="ARBA" id="ARBA00022777"/>
    </source>
</evidence>
<dbReference type="InterPro" id="IPR005467">
    <property type="entry name" value="His_kinase_dom"/>
</dbReference>